<dbReference type="PANTHER" id="PTHR43101:SF1">
    <property type="entry name" value="BETA-FRUCTOSIDASE"/>
    <property type="match status" value="1"/>
</dbReference>
<comment type="subcellular location">
    <subcellularLocation>
        <location evidence="9">Cytoplasm</location>
    </subcellularLocation>
</comment>
<evidence type="ECO:0000259" key="11">
    <source>
        <dbReference type="Pfam" id="PF08244"/>
    </source>
</evidence>
<keyword evidence="5 8" id="KW-0378">Hydrolase</keyword>
<proteinExistence type="inferred from homology"/>
<evidence type="ECO:0000256" key="9">
    <source>
        <dbReference type="RuleBase" id="RU365015"/>
    </source>
</evidence>
<evidence type="ECO:0000256" key="2">
    <source>
        <dbReference type="ARBA" id="ARBA00009902"/>
    </source>
</evidence>
<keyword evidence="9" id="KW-0963">Cytoplasm</keyword>
<dbReference type="RefSeq" id="WP_153862668.1">
    <property type="nucleotide sequence ID" value="NZ_WJQR01000014.1"/>
</dbReference>
<name>A0A844BY90_9LACT</name>
<dbReference type="AlphaFoldDB" id="A0A844BY90"/>
<accession>A0A844BY90</accession>
<dbReference type="EC" id="3.2.1.26" evidence="3 8"/>
<dbReference type="Pfam" id="PF00251">
    <property type="entry name" value="Glyco_hydro_32N"/>
    <property type="match status" value="1"/>
</dbReference>
<comment type="similarity">
    <text evidence="2 8">Belongs to the glycosyl hydrolase 32 family.</text>
</comment>
<dbReference type="InterPro" id="IPR001362">
    <property type="entry name" value="Glyco_hydro_32"/>
</dbReference>
<dbReference type="Gene3D" id="2.60.120.560">
    <property type="entry name" value="Exo-inulinase, domain 1"/>
    <property type="match status" value="1"/>
</dbReference>
<feature type="domain" description="Glycosyl hydrolase family 32 C-terminal" evidence="11">
    <location>
        <begin position="368"/>
        <end position="471"/>
    </location>
</feature>
<evidence type="ECO:0000256" key="1">
    <source>
        <dbReference type="ARBA" id="ARBA00004914"/>
    </source>
</evidence>
<dbReference type="Gene3D" id="2.115.10.20">
    <property type="entry name" value="Glycosyl hydrolase domain, family 43"/>
    <property type="match status" value="1"/>
</dbReference>
<reference evidence="12 13" key="1">
    <citation type="submission" date="2019-11" db="EMBL/GenBank/DDBJ databases">
        <title>Characterisation of Fundicoccus ignavus gen. nov. sp. nov., a novel genus of the family Aerococcaceae isolated from bulk tank milk.</title>
        <authorList>
            <person name="Siebert A."/>
            <person name="Huptas C."/>
            <person name="Wenning M."/>
            <person name="Scherer S."/>
            <person name="Doll E.V."/>
        </authorList>
    </citation>
    <scope>NUCLEOTIDE SEQUENCE [LARGE SCALE GENOMIC DNA]</scope>
    <source>
        <strain evidence="12 13">DSM 109653</strain>
    </source>
</reference>
<evidence type="ECO:0000313" key="13">
    <source>
        <dbReference type="Proteomes" id="UP000469870"/>
    </source>
</evidence>
<dbReference type="PROSITE" id="PS00609">
    <property type="entry name" value="GLYCOSYL_HYDROL_F32"/>
    <property type="match status" value="1"/>
</dbReference>
<gene>
    <name evidence="12" type="ORF">GIY11_11320</name>
</gene>
<dbReference type="NCBIfam" id="TIGR01322">
    <property type="entry name" value="scrB_fam"/>
    <property type="match status" value="1"/>
</dbReference>
<dbReference type="PANTHER" id="PTHR43101">
    <property type="entry name" value="BETA-FRUCTOSIDASE"/>
    <property type="match status" value="1"/>
</dbReference>
<keyword evidence="6 8" id="KW-0326">Glycosidase</keyword>
<dbReference type="InterPro" id="IPR013189">
    <property type="entry name" value="Glyco_hydro_32_C"/>
</dbReference>
<dbReference type="SUPFAM" id="SSF49899">
    <property type="entry name" value="Concanavalin A-like lectins/glucanases"/>
    <property type="match status" value="1"/>
</dbReference>
<dbReference type="SUPFAM" id="SSF75005">
    <property type="entry name" value="Arabinanase/levansucrase/invertase"/>
    <property type="match status" value="1"/>
</dbReference>
<dbReference type="InterPro" id="IPR018053">
    <property type="entry name" value="Glyco_hydro_32_AS"/>
</dbReference>
<keyword evidence="9" id="KW-0119">Carbohydrate metabolism</keyword>
<evidence type="ECO:0000256" key="6">
    <source>
        <dbReference type="ARBA" id="ARBA00023295"/>
    </source>
</evidence>
<comment type="catalytic activity">
    <reaction evidence="8">
        <text>Hydrolysis of terminal non-reducing beta-D-fructofuranoside residues in beta-D-fructofuranosides.</text>
        <dbReference type="EC" id="3.2.1.26"/>
    </reaction>
</comment>
<evidence type="ECO:0000256" key="7">
    <source>
        <dbReference type="ARBA" id="ARBA00033367"/>
    </source>
</evidence>
<comment type="function">
    <text evidence="9">Enables the bacterium to metabolize sucrose as a sole carbon source.</text>
</comment>
<dbReference type="InterPro" id="IPR006232">
    <property type="entry name" value="Suc6P_hydrolase"/>
</dbReference>
<evidence type="ECO:0000256" key="5">
    <source>
        <dbReference type="ARBA" id="ARBA00022801"/>
    </source>
</evidence>
<dbReference type="Pfam" id="PF08244">
    <property type="entry name" value="Glyco_hydro_32C"/>
    <property type="match status" value="1"/>
</dbReference>
<dbReference type="InterPro" id="IPR023296">
    <property type="entry name" value="Glyco_hydro_beta-prop_sf"/>
</dbReference>
<evidence type="ECO:0000256" key="3">
    <source>
        <dbReference type="ARBA" id="ARBA00012758"/>
    </source>
</evidence>
<evidence type="ECO:0000256" key="4">
    <source>
        <dbReference type="ARBA" id="ARBA00019623"/>
    </source>
</evidence>
<comment type="pathway">
    <text evidence="1 9">Glycan biosynthesis; sucrose metabolism.</text>
</comment>
<organism evidence="12 13">
    <name type="scientific">Fundicoccus ignavus</name>
    <dbReference type="NCBI Taxonomy" id="2664442"/>
    <lineage>
        <taxon>Bacteria</taxon>
        <taxon>Bacillati</taxon>
        <taxon>Bacillota</taxon>
        <taxon>Bacilli</taxon>
        <taxon>Lactobacillales</taxon>
        <taxon>Aerococcaceae</taxon>
        <taxon>Fundicoccus</taxon>
    </lineage>
</organism>
<dbReference type="InterPro" id="IPR013320">
    <property type="entry name" value="ConA-like_dom_sf"/>
</dbReference>
<dbReference type="InterPro" id="IPR013148">
    <property type="entry name" value="Glyco_hydro_32_N"/>
</dbReference>
<evidence type="ECO:0000313" key="12">
    <source>
        <dbReference type="EMBL" id="MRI82599.1"/>
    </source>
</evidence>
<dbReference type="GO" id="GO:0004564">
    <property type="term" value="F:beta-fructofuranosidase activity"/>
    <property type="evidence" value="ECO:0007669"/>
    <property type="project" value="UniProtKB-EC"/>
</dbReference>
<dbReference type="SMART" id="SM00640">
    <property type="entry name" value="Glyco_32"/>
    <property type="match status" value="1"/>
</dbReference>
<sequence length="479" mass="54733">MNLLEKANTFVQDNKMNMIETFRPTYHLAPEYGWMNDPNGFVYYQGEYHLFYQANPYDSKWDTMHWAHAKSKDLVEWEYLPIAIAPDQPYDKNGCFSGSAIVVEDKLVLMYTGVYEENGIVNQVQCIATSTDGINFEKHVNNPVIDQANLGEVGTTVDFRDPKVFKRGDTYYSVVASKTLDEQKSQGQIFIFSSSDLIEWSQASVLLEGNDQLGNIWECPDLFEIDGEDILVLSPMNMPMKGNNYQNLNSSIAFLGKVDWETLSFEVKSYHEIDHGLDYYAPQTCLDDQGRRIIVAWQQMWGRTNVTDELKHGWSGMMTLPRVLSVKDGQLIQTIPTEFYDRLSTLGDDKEEFKEQHLIENEKINYLKVESASELTDLSIKIGNDTEEYFSINLEENVVSISRKYVNPEITGEATYTNERSMDINPVNAIELVIDASSIEVFIDGKAMSSTVYFDSPIKTLEIHSETKETKEVTMSEIN</sequence>
<dbReference type="EMBL" id="WJQR01000014">
    <property type="protein sequence ID" value="MRI82599.1"/>
    <property type="molecule type" value="Genomic_DNA"/>
</dbReference>
<protein>
    <recommendedName>
        <fullName evidence="4 8">Sucrose-6-phosphate hydrolase</fullName>
        <ecNumber evidence="3 8">3.2.1.26</ecNumber>
    </recommendedName>
    <alternativeName>
        <fullName evidence="7 9">Invertase</fullName>
    </alternativeName>
</protein>
<dbReference type="Proteomes" id="UP000469870">
    <property type="component" value="Unassembled WGS sequence"/>
</dbReference>
<dbReference type="UniPathway" id="UPA00238"/>
<dbReference type="CDD" id="cd08996">
    <property type="entry name" value="GH32_FFase"/>
    <property type="match status" value="1"/>
</dbReference>
<evidence type="ECO:0000256" key="8">
    <source>
        <dbReference type="RuleBase" id="RU362110"/>
    </source>
</evidence>
<feature type="domain" description="Glycosyl hydrolase family 32 N-terminal" evidence="10">
    <location>
        <begin position="27"/>
        <end position="333"/>
    </location>
</feature>
<dbReference type="GO" id="GO:0005985">
    <property type="term" value="P:sucrose metabolic process"/>
    <property type="evidence" value="ECO:0007669"/>
    <property type="project" value="UniProtKB-UniPathway"/>
</dbReference>
<dbReference type="InterPro" id="IPR051214">
    <property type="entry name" value="GH32_Enzymes"/>
</dbReference>
<dbReference type="GO" id="GO:0005737">
    <property type="term" value="C:cytoplasm"/>
    <property type="evidence" value="ECO:0007669"/>
    <property type="project" value="UniProtKB-SubCell"/>
</dbReference>
<evidence type="ECO:0000259" key="10">
    <source>
        <dbReference type="Pfam" id="PF00251"/>
    </source>
</evidence>
<comment type="caution">
    <text evidence="12">The sequence shown here is derived from an EMBL/GenBank/DDBJ whole genome shotgun (WGS) entry which is preliminary data.</text>
</comment>